<dbReference type="Proteomes" id="UP000095280">
    <property type="component" value="Unplaced"/>
</dbReference>
<dbReference type="InterPro" id="IPR015683">
    <property type="entry name" value="Ionotropic_Glu_rcpt"/>
</dbReference>
<keyword evidence="3 11" id="KW-0812">Transmembrane</keyword>
<proteinExistence type="predicted"/>
<dbReference type="SUPFAM" id="SSF53850">
    <property type="entry name" value="Periplasmic binding protein-like II"/>
    <property type="match status" value="1"/>
</dbReference>
<sequence length="464" mass="49849">PFDTKKSAIKCFVGDITLKNSSALLVAVGLLRLNLNYEKHLTAWQPHLVLNLAACKALSAVVLPNVTELLAPAAAVCDAAAAGPASAAAPPRVVSMESGGQEEALAATVAELGWRRVLLVFDKSNDGLAGGGSLRLLAALGRRAPDAAVVAAEFDDISAIMSELSIASVRFDGFVLAIAALTGWTLPWLSLEPPCPQLCGRSLLVWSPPAASPPGNCRFCYFSPSLSTTAFTPMRRGAKWRQLSLRQADLLSGLPPPPGCPPAEEIRSAIFSGSRRQQLLCRSGSGSDGFIQSGEFVEDSGKFRLSRFLVTRDKNGFELNVTGLSIDMINEVASRLKFRAIACDNRRTTLGRAYSNGTWNGMVGDVLRKRIISDFALTIAAREADFAIGPFTMTAIRQTVIDFSVPFMQDGNAILIKKPEQENPMFRVLSPFSLYSWLAILGSMLLSSFCIFVYSRLSRSPAGT</sequence>
<evidence type="ECO:0000259" key="12">
    <source>
        <dbReference type="SMART" id="SM00918"/>
    </source>
</evidence>
<dbReference type="WBParaSite" id="maker-unitig_20854-snap-gene-0.1-mRNA-1">
    <property type="protein sequence ID" value="maker-unitig_20854-snap-gene-0.1-mRNA-1"/>
    <property type="gene ID" value="maker-unitig_20854-snap-gene-0.1"/>
</dbReference>
<keyword evidence="10" id="KW-0407">Ion channel</keyword>
<evidence type="ECO:0000256" key="11">
    <source>
        <dbReference type="SAM" id="Phobius"/>
    </source>
</evidence>
<evidence type="ECO:0000256" key="9">
    <source>
        <dbReference type="ARBA" id="ARBA00023286"/>
    </source>
</evidence>
<keyword evidence="7" id="KW-0675">Receptor</keyword>
<dbReference type="Gene3D" id="1.10.287.70">
    <property type="match status" value="1"/>
</dbReference>
<dbReference type="Pfam" id="PF10613">
    <property type="entry name" value="Lig_chan-Glu_bd"/>
    <property type="match status" value="1"/>
</dbReference>
<dbReference type="Gene3D" id="3.40.190.10">
    <property type="entry name" value="Periplasmic binding protein-like II"/>
    <property type="match status" value="1"/>
</dbReference>
<keyword evidence="2" id="KW-0813">Transport</keyword>
<accession>A0A1I8F6B0</accession>
<comment type="subcellular location">
    <subcellularLocation>
        <location evidence="1">Membrane</location>
        <topology evidence="1">Multi-pass membrane protein</topology>
    </subcellularLocation>
</comment>
<keyword evidence="9" id="KW-1071">Ligand-gated ion channel</keyword>
<feature type="transmembrane region" description="Helical" evidence="11">
    <location>
        <begin position="434"/>
        <end position="454"/>
    </location>
</feature>
<reference evidence="14" key="1">
    <citation type="submission" date="2016-11" db="UniProtKB">
        <authorList>
            <consortium name="WormBaseParasite"/>
        </authorList>
    </citation>
    <scope>IDENTIFICATION</scope>
</reference>
<dbReference type="PANTHER" id="PTHR18966">
    <property type="entry name" value="IONOTROPIC GLUTAMATE RECEPTOR"/>
    <property type="match status" value="1"/>
</dbReference>
<keyword evidence="8" id="KW-0325">Glycoprotein</keyword>
<keyword evidence="4 11" id="KW-1133">Transmembrane helix</keyword>
<evidence type="ECO:0000313" key="13">
    <source>
        <dbReference type="Proteomes" id="UP000095280"/>
    </source>
</evidence>
<evidence type="ECO:0000256" key="1">
    <source>
        <dbReference type="ARBA" id="ARBA00004141"/>
    </source>
</evidence>
<keyword evidence="5" id="KW-0406">Ion transport</keyword>
<evidence type="ECO:0000256" key="5">
    <source>
        <dbReference type="ARBA" id="ARBA00023065"/>
    </source>
</evidence>
<evidence type="ECO:0000256" key="3">
    <source>
        <dbReference type="ARBA" id="ARBA00022692"/>
    </source>
</evidence>
<keyword evidence="13" id="KW-1185">Reference proteome</keyword>
<evidence type="ECO:0000256" key="6">
    <source>
        <dbReference type="ARBA" id="ARBA00023136"/>
    </source>
</evidence>
<dbReference type="SMART" id="SM00918">
    <property type="entry name" value="Lig_chan-Glu_bd"/>
    <property type="match status" value="1"/>
</dbReference>
<keyword evidence="6 11" id="KW-0472">Membrane</keyword>
<evidence type="ECO:0000256" key="7">
    <source>
        <dbReference type="ARBA" id="ARBA00023170"/>
    </source>
</evidence>
<evidence type="ECO:0000256" key="2">
    <source>
        <dbReference type="ARBA" id="ARBA00022448"/>
    </source>
</evidence>
<organism evidence="13 14">
    <name type="scientific">Macrostomum lignano</name>
    <dbReference type="NCBI Taxonomy" id="282301"/>
    <lineage>
        <taxon>Eukaryota</taxon>
        <taxon>Metazoa</taxon>
        <taxon>Spiralia</taxon>
        <taxon>Lophotrochozoa</taxon>
        <taxon>Platyhelminthes</taxon>
        <taxon>Rhabditophora</taxon>
        <taxon>Macrostomorpha</taxon>
        <taxon>Macrostomida</taxon>
        <taxon>Macrostomidae</taxon>
        <taxon>Macrostomum</taxon>
    </lineage>
</organism>
<name>A0A1I8F6B0_9PLAT</name>
<dbReference type="AlphaFoldDB" id="A0A1I8F6B0"/>
<evidence type="ECO:0000256" key="4">
    <source>
        <dbReference type="ARBA" id="ARBA00022989"/>
    </source>
</evidence>
<evidence type="ECO:0000256" key="8">
    <source>
        <dbReference type="ARBA" id="ARBA00023180"/>
    </source>
</evidence>
<evidence type="ECO:0000256" key="10">
    <source>
        <dbReference type="ARBA" id="ARBA00023303"/>
    </source>
</evidence>
<feature type="domain" description="Ionotropic glutamate receptor L-glutamate and glycine-binding" evidence="12">
    <location>
        <begin position="308"/>
        <end position="368"/>
    </location>
</feature>
<dbReference type="GO" id="GO:0016020">
    <property type="term" value="C:membrane"/>
    <property type="evidence" value="ECO:0007669"/>
    <property type="project" value="UniProtKB-SubCell"/>
</dbReference>
<dbReference type="InterPro" id="IPR019594">
    <property type="entry name" value="Glu/Gly-bd"/>
</dbReference>
<dbReference type="GO" id="GO:0015276">
    <property type="term" value="F:ligand-gated monoatomic ion channel activity"/>
    <property type="evidence" value="ECO:0007669"/>
    <property type="project" value="InterPro"/>
</dbReference>
<evidence type="ECO:0000313" key="14">
    <source>
        <dbReference type="WBParaSite" id="maker-unitig_20854-snap-gene-0.1-mRNA-1"/>
    </source>
</evidence>
<protein>
    <submittedName>
        <fullName evidence="14">Lig_chan-Glu_bd domain-containing protein</fullName>
    </submittedName>
</protein>